<keyword evidence="3" id="KW-1185">Reference proteome</keyword>
<gene>
    <name evidence="2" type="ORF">DU002_05955</name>
</gene>
<proteinExistence type="predicted"/>
<dbReference type="EMBL" id="QPID01000003">
    <property type="protein sequence ID" value="RCU50868.1"/>
    <property type="molecule type" value="Genomic_DNA"/>
</dbReference>
<evidence type="ECO:0000259" key="1">
    <source>
        <dbReference type="Pfam" id="PF01927"/>
    </source>
</evidence>
<dbReference type="RefSeq" id="WP_114337463.1">
    <property type="nucleotide sequence ID" value="NZ_QPID01000003.1"/>
</dbReference>
<name>A0A368NK90_9GAMM</name>
<dbReference type="Proteomes" id="UP000252558">
    <property type="component" value="Unassembled WGS sequence"/>
</dbReference>
<accession>A0A368NK90</accession>
<organism evidence="2 3">
    <name type="scientific">Corallincola holothuriorum</name>
    <dbReference type="NCBI Taxonomy" id="2282215"/>
    <lineage>
        <taxon>Bacteria</taxon>
        <taxon>Pseudomonadati</taxon>
        <taxon>Pseudomonadota</taxon>
        <taxon>Gammaproteobacteria</taxon>
        <taxon>Alteromonadales</taxon>
        <taxon>Psychromonadaceae</taxon>
        <taxon>Corallincola</taxon>
    </lineage>
</organism>
<dbReference type="PANTHER" id="PTHR39081">
    <property type="entry name" value="MUT7-C DOMAIN-CONTAINING PROTEIN"/>
    <property type="match status" value="1"/>
</dbReference>
<dbReference type="AlphaFoldDB" id="A0A368NK90"/>
<dbReference type="OrthoDB" id="9797655at2"/>
<evidence type="ECO:0000313" key="2">
    <source>
        <dbReference type="EMBL" id="RCU50868.1"/>
    </source>
</evidence>
<comment type="caution">
    <text evidence="2">The sequence shown here is derived from an EMBL/GenBank/DDBJ whole genome shotgun (WGS) entry which is preliminary data.</text>
</comment>
<reference evidence="2 3" key="1">
    <citation type="submission" date="2018-07" db="EMBL/GenBank/DDBJ databases">
        <title>Corallincola holothuriorum sp. nov., a new facultative anaerobe isolated from sea cucumber Apostichopus japonicus.</title>
        <authorList>
            <person name="Xia H."/>
        </authorList>
    </citation>
    <scope>NUCLEOTIDE SEQUENCE [LARGE SCALE GENOMIC DNA]</scope>
    <source>
        <strain evidence="2 3">C4</strain>
    </source>
</reference>
<protein>
    <recommendedName>
        <fullName evidence="1">Mut7-C RNAse domain-containing protein</fullName>
    </recommendedName>
</protein>
<feature type="domain" description="Mut7-C RNAse" evidence="1">
    <location>
        <begin position="11"/>
        <end position="154"/>
    </location>
</feature>
<dbReference type="PANTHER" id="PTHR39081:SF1">
    <property type="entry name" value="MUT7-C RNASE DOMAIN-CONTAINING PROTEIN"/>
    <property type="match status" value="1"/>
</dbReference>
<evidence type="ECO:0000313" key="3">
    <source>
        <dbReference type="Proteomes" id="UP000252558"/>
    </source>
</evidence>
<dbReference type="Pfam" id="PF01927">
    <property type="entry name" value="Mut7-C"/>
    <property type="match status" value="1"/>
</dbReference>
<dbReference type="InterPro" id="IPR002782">
    <property type="entry name" value="Mut7-C_RNAse_dom"/>
</dbReference>
<sequence>MIYNECTTQAPRFYCDAMLGGTARWLRLLGFDTRFHPSIDDKVLAQHANLEQRILLTRDKRLPDEQRPDRVYLVLGNKVDEQMRELVTRFHLNLTATPFSRCSCCNQRLRPCSPEEMKLKLPADMTSPPQAGFICPACGRCYWMGSHVARIRQRMAGFSDAFAMES</sequence>